<accession>Q7YT04</accession>
<evidence type="ECO:0000256" key="3">
    <source>
        <dbReference type="ARBA" id="ARBA00022729"/>
    </source>
</evidence>
<comment type="similarity">
    <text evidence="4">Belongs to the calycin superfamily. Triabin family.</text>
</comment>
<sequence precursor="true">MKTIVALIFLGILSLVHLSSSKKCEPMNGLNSQKFFSGTWFVTHAKSGSSTILCREITFKKNDGTVESNTKGKFQQGKSKTEYTVRCTGKESKGKVPFKCTREEGERTIKQNKEYEEEFIVAETDYNSFAVVCINKANKGKEENILVINKKKKKKKKNFWAPPPH</sequence>
<keyword evidence="2" id="KW-0964">Secreted</keyword>
<dbReference type="Gene3D" id="2.40.128.20">
    <property type="match status" value="1"/>
</dbReference>
<dbReference type="VEuPathDB" id="VectorBase:RPRC000147"/>
<feature type="chain" id="PRO_5004294988" evidence="5">
    <location>
        <begin position="22"/>
        <end position="165"/>
    </location>
</feature>
<keyword evidence="3 5" id="KW-0732">Signal</keyword>
<dbReference type="CDD" id="cd19423">
    <property type="entry name" value="lipocalin_LTBP1-like"/>
    <property type="match status" value="1"/>
</dbReference>
<comment type="subcellular location">
    <subcellularLocation>
        <location evidence="1">Secreted</location>
    </subcellularLocation>
</comment>
<proteinExistence type="evidence at transcript level"/>
<feature type="signal peptide" evidence="5">
    <location>
        <begin position="1"/>
        <end position="21"/>
    </location>
</feature>
<organism evidence="6">
    <name type="scientific">Rhodnius prolixus</name>
    <name type="common">Triatomid bug</name>
    <dbReference type="NCBI Taxonomy" id="13249"/>
    <lineage>
        <taxon>Eukaryota</taxon>
        <taxon>Metazoa</taxon>
        <taxon>Ecdysozoa</taxon>
        <taxon>Arthropoda</taxon>
        <taxon>Hexapoda</taxon>
        <taxon>Insecta</taxon>
        <taxon>Pterygota</taxon>
        <taxon>Neoptera</taxon>
        <taxon>Paraneoptera</taxon>
        <taxon>Hemiptera</taxon>
        <taxon>Heteroptera</taxon>
        <taxon>Panheteroptera</taxon>
        <taxon>Cimicomorpha</taxon>
        <taxon>Reduviidae</taxon>
        <taxon>Triatominae</taxon>
        <taxon>Rhodnius</taxon>
    </lineage>
</organism>
<evidence type="ECO:0000256" key="1">
    <source>
        <dbReference type="ARBA" id="ARBA00004613"/>
    </source>
</evidence>
<dbReference type="InterPro" id="IPR005657">
    <property type="entry name" value="Triabi/Procalin"/>
</dbReference>
<dbReference type="GO" id="GO:0030682">
    <property type="term" value="P:symbiont-mediated perturbation of host defenses"/>
    <property type="evidence" value="ECO:0007669"/>
    <property type="project" value="InterPro"/>
</dbReference>
<evidence type="ECO:0000313" key="6">
    <source>
        <dbReference type="EMBL" id="AAQ20823.1"/>
    </source>
</evidence>
<dbReference type="AlphaFoldDB" id="Q7YT04"/>
<evidence type="ECO:0000256" key="2">
    <source>
        <dbReference type="ARBA" id="ARBA00022525"/>
    </source>
</evidence>
<evidence type="ECO:0000256" key="5">
    <source>
        <dbReference type="SAM" id="SignalP"/>
    </source>
</evidence>
<reference evidence="6" key="2">
    <citation type="journal article" date="2004" name="Insect Biochem. Mol. Biol.">
        <title>Exploring the sialome of the blood-sucking bug Rhodnius prolixus.</title>
        <authorList>
            <person name="Ribeiro J.M."/>
            <person name="Andersen J."/>
            <person name="Silva-Neto M.A."/>
            <person name="Pham V.M."/>
            <person name="Garfield M.K."/>
            <person name="Valenzuela J.G."/>
        </authorList>
    </citation>
    <scope>NUCLEOTIDE SEQUENCE</scope>
    <source>
        <tissue evidence="6">Salivary glands</tissue>
    </source>
</reference>
<dbReference type="EMBL" id="AY340258">
    <property type="protein sequence ID" value="AAQ20823.1"/>
    <property type="molecule type" value="mRNA"/>
</dbReference>
<evidence type="ECO:0000256" key="4">
    <source>
        <dbReference type="ARBA" id="ARBA00034121"/>
    </source>
</evidence>
<protein>
    <submittedName>
        <fullName evidence="6">Triabin-like lipocalin 3</fullName>
    </submittedName>
</protein>
<dbReference type="GO" id="GO:0005576">
    <property type="term" value="C:extracellular region"/>
    <property type="evidence" value="ECO:0007669"/>
    <property type="project" value="UniProtKB-SubCell"/>
</dbReference>
<dbReference type="InterPro" id="IPR012674">
    <property type="entry name" value="Calycin"/>
</dbReference>
<reference evidence="6" key="1">
    <citation type="submission" date="2003-07" db="EMBL/GenBank/DDBJ databases">
        <authorList>
            <person name="Duvall M.R."/>
        </authorList>
    </citation>
    <scope>NUCLEOTIDE SEQUENCE</scope>
    <source>
        <tissue evidence="6">Salivary glands</tissue>
    </source>
</reference>
<dbReference type="SUPFAM" id="SSF50814">
    <property type="entry name" value="Lipocalins"/>
    <property type="match status" value="1"/>
</dbReference>
<name>Q7YT04_RHOPR</name>
<dbReference type="Pfam" id="PF03973">
    <property type="entry name" value="Triabin"/>
    <property type="match status" value="1"/>
</dbReference>